<dbReference type="InterPro" id="IPR036013">
    <property type="entry name" value="Band_7/SPFH_dom_sf"/>
</dbReference>
<feature type="domain" description="Band 7" evidence="21">
    <location>
        <begin position="12"/>
        <end position="185"/>
    </location>
</feature>
<dbReference type="EC" id="2.4.1.25" evidence="7 20"/>
<comment type="similarity">
    <text evidence="6">Belongs to the band 7/mec-2 family. Flotillin subfamily.</text>
</comment>
<dbReference type="GO" id="GO:0005975">
    <property type="term" value="P:carbohydrate metabolic process"/>
    <property type="evidence" value="ECO:0007669"/>
    <property type="project" value="InterPro"/>
</dbReference>
<dbReference type="Proteomes" id="UP000682877">
    <property type="component" value="Chromosome 8"/>
</dbReference>
<evidence type="ECO:0000256" key="19">
    <source>
        <dbReference type="ARBA" id="ARBA00031501"/>
    </source>
</evidence>
<evidence type="ECO:0000256" key="20">
    <source>
        <dbReference type="RuleBase" id="RU361207"/>
    </source>
</evidence>
<keyword evidence="23" id="KW-1185">Reference proteome</keyword>
<dbReference type="PANTHER" id="PTHR32438">
    <property type="entry name" value="4-ALPHA-GLUCANOTRANSFERASE DPE1, CHLOROPLASTIC/AMYLOPLASTIC"/>
    <property type="match status" value="1"/>
</dbReference>
<name>A0A8S2B2X3_ARAAE</name>
<comment type="catalytic activity">
    <reaction evidence="1 20">
        <text>Transfers a segment of a (1-&gt;4)-alpha-D-glucan to a new position in an acceptor, which may be glucose or a (1-&gt;4)-alpha-D-glucan.</text>
        <dbReference type="EC" id="2.4.1.25"/>
    </reaction>
</comment>
<dbReference type="EMBL" id="LR999458">
    <property type="protein sequence ID" value="CAE6260023.1"/>
    <property type="molecule type" value="Genomic_DNA"/>
</dbReference>
<dbReference type="PANTHER" id="PTHR32438:SF5">
    <property type="entry name" value="4-ALPHA-GLUCANOTRANSFERASE DPE1, CHLOROPLASTIC_AMYLOPLASTIC"/>
    <property type="match status" value="1"/>
</dbReference>
<comment type="similarity">
    <text evidence="5 20">Belongs to the disproportionating enzyme family.</text>
</comment>
<dbReference type="NCBIfam" id="NF011080">
    <property type="entry name" value="PRK14508.1-3"/>
    <property type="match status" value="1"/>
</dbReference>
<dbReference type="Pfam" id="PF02446">
    <property type="entry name" value="Glyco_hydro_77"/>
    <property type="match status" value="1"/>
</dbReference>
<dbReference type="InterPro" id="IPR003385">
    <property type="entry name" value="Glyco_hydro_77"/>
</dbReference>
<evidence type="ECO:0000313" key="22">
    <source>
        <dbReference type="EMBL" id="CAE6260023.1"/>
    </source>
</evidence>
<evidence type="ECO:0000256" key="18">
    <source>
        <dbReference type="ARBA" id="ARBA00031423"/>
    </source>
</evidence>
<dbReference type="FunFam" id="3.20.20.80:FF:000193">
    <property type="entry name" value="4-alpha-glucanotransferase, chloroplastic/amyloplastic"/>
    <property type="match status" value="1"/>
</dbReference>
<dbReference type="Gene3D" id="3.30.479.30">
    <property type="entry name" value="Band 7 domain"/>
    <property type="match status" value="1"/>
</dbReference>
<dbReference type="AlphaFoldDB" id="A0A8S2B2X3"/>
<evidence type="ECO:0000256" key="2">
    <source>
        <dbReference type="ARBA" id="ARBA00004193"/>
    </source>
</evidence>
<evidence type="ECO:0000256" key="15">
    <source>
        <dbReference type="ARBA" id="ARBA00023277"/>
    </source>
</evidence>
<keyword evidence="11" id="KW-0175">Coiled coil</keyword>
<keyword evidence="8" id="KW-1003">Cell membrane</keyword>
<keyword evidence="10 20" id="KW-0808">Transferase</keyword>
<evidence type="ECO:0000256" key="11">
    <source>
        <dbReference type="ARBA" id="ARBA00023054"/>
    </source>
</evidence>
<dbReference type="SUPFAM" id="SSF117892">
    <property type="entry name" value="Band 7/SPFH domain"/>
    <property type="match status" value="1"/>
</dbReference>
<evidence type="ECO:0000256" key="5">
    <source>
        <dbReference type="ARBA" id="ARBA00005684"/>
    </source>
</evidence>
<evidence type="ECO:0000256" key="8">
    <source>
        <dbReference type="ARBA" id="ARBA00022475"/>
    </source>
</evidence>
<evidence type="ECO:0000256" key="10">
    <source>
        <dbReference type="ARBA" id="ARBA00022679"/>
    </source>
</evidence>
<sequence length="1099" mass="122210">MSYRVAKASQYLAITGGGITDIKLAKKSWVFPWQSCTVFDVSPVNYTFEVQAMSSEKLPFVIPAVFTIGPRVDDPHALLLYAMLMSQHDKHSNHVNELVQGVIEGETRVLVASMTMEEVFKGTKEFKKEVFDKVQLELNQFGLVIYNANVKQLVDVPGHEYFSYLGQKTQMEAANQAKIDVAEAKMKGEVGAKERNGLTIQNAAKIDAESKIISTQRLGEGTKEEIKVKTEVKVFQNEKEALVAKADAALAIQKAALSQNSRVAEVEASKAVALREAELQTKVEKMNALTRTEKLKAEFLSKASVEYETKVQEANWELYNKQKQAEAVLYEKQKQAEAMKAAADAAFYSKQKDAEGLVAMAEAQGKYLKTLLGAVNNDYSSMRDFLMINNGIYQEIAKTNALAIRDLQPKISVWNHGGAEQGMNGGGKGPMNDIAGLYKMLPPVLDTVYEQTGMQPPAWIGTLRGAEPKQSLQAQQHRGDHAPIMFSLYGNIFKNGPHLSVNCKFLFLAKSINYGSCILVNIDQSVKLPGCSSPPLCSSLKLFRLSSPVSLSDAAFLGNRTKPSQSFRMEAVSSNSTSISCISVGEDFPAEYEQWLPVPDPESRRRAGVLLHPTSFRGPHGIGDLGDEAFRFIDWLHSTGCSVWQVLPLVPPDEGGSPYAGQDANCGNTLLISLDELVKDGLLMKDELPQQIDADCVNYQTANKLKSPLITKAAKRLVDSNGELKSKLQDFRNDPSISCWLEDAAYFAAIDNTLNAYSWFEWPEPLKNRHLSALEAIYESQKEFIDLFIAKQFLFQRQWQKVREYARRQGVDIMGDMPIYVGYHSADVWANKKHFLLNKKGFPLLVSGVPPDLFSETGQLWGSPLYDWKAMESDQYSWWVNRIRRAQDLYDECRIDHFRGFAGFWAVPSEAKVAMVGRWKVGPGKSLFDAISRGVGKIKIIAEDLGVITKDVVELRKSIGAPGMAVLQFAFGGGADNPHLPHNHEVNQVVYSGTHDNDTIRGWWDTLNQEEKYKAMKYLSIAGEDDISWSVIQAAFSSPAQTAIIPMQDILGLGSSARMNTPATEVGNWGWRIPSSTSFDNLKTESDRLRDLLSLYGRL</sequence>
<dbReference type="InterPro" id="IPR017853">
    <property type="entry name" value="GH"/>
</dbReference>
<evidence type="ECO:0000256" key="4">
    <source>
        <dbReference type="ARBA" id="ARBA00004602"/>
    </source>
</evidence>
<evidence type="ECO:0000256" key="16">
    <source>
        <dbReference type="ARBA" id="ARBA00023288"/>
    </source>
</evidence>
<keyword evidence="12" id="KW-0472">Membrane</keyword>
<keyword evidence="15 20" id="KW-0119">Carbohydrate metabolism</keyword>
<evidence type="ECO:0000256" key="12">
    <source>
        <dbReference type="ARBA" id="ARBA00023136"/>
    </source>
</evidence>
<reference evidence="22" key="1">
    <citation type="submission" date="2021-01" db="EMBL/GenBank/DDBJ databases">
        <authorList>
            <person name="Bezrukov I."/>
        </authorList>
    </citation>
    <scope>NUCLEOTIDE SEQUENCE</scope>
</reference>
<evidence type="ECO:0000256" key="9">
    <source>
        <dbReference type="ARBA" id="ARBA00022676"/>
    </source>
</evidence>
<gene>
    <name evidence="22" type="ORF">AARE701A_LOCUS22401</name>
</gene>
<evidence type="ECO:0000256" key="1">
    <source>
        <dbReference type="ARBA" id="ARBA00000439"/>
    </source>
</evidence>
<evidence type="ECO:0000313" key="23">
    <source>
        <dbReference type="Proteomes" id="UP000682877"/>
    </source>
</evidence>
<dbReference type="NCBIfam" id="TIGR00217">
    <property type="entry name" value="malQ"/>
    <property type="match status" value="1"/>
</dbReference>
<dbReference type="SUPFAM" id="SSF51445">
    <property type="entry name" value="(Trans)glycosidases"/>
    <property type="match status" value="1"/>
</dbReference>
<dbReference type="Pfam" id="PF01145">
    <property type="entry name" value="Band_7"/>
    <property type="match status" value="1"/>
</dbReference>
<comment type="function">
    <text evidence="17">May act as a scaffolding protein within caveolar membranes, functionally participating in formation of caveolae or caveolae-like vesicles.</text>
</comment>
<proteinExistence type="inferred from homology"/>
<keyword evidence="16" id="KW-0449">Lipoprotein</keyword>
<keyword evidence="9 20" id="KW-0328">Glycosyltransferase</keyword>
<dbReference type="CDD" id="cd03399">
    <property type="entry name" value="SPFH_flotillin"/>
    <property type="match status" value="1"/>
</dbReference>
<accession>A0A8S2B2X3</accession>
<dbReference type="GO" id="GO:0009501">
    <property type="term" value="C:amyloplast"/>
    <property type="evidence" value="ECO:0007669"/>
    <property type="project" value="UniProtKB-SubCell"/>
</dbReference>
<keyword evidence="13" id="KW-0564">Palmitate</keyword>
<evidence type="ECO:0000256" key="17">
    <source>
        <dbReference type="ARBA" id="ARBA00025336"/>
    </source>
</evidence>
<evidence type="ECO:0000256" key="13">
    <source>
        <dbReference type="ARBA" id="ARBA00023139"/>
    </source>
</evidence>
<dbReference type="GO" id="GO:0005901">
    <property type="term" value="C:caveola"/>
    <property type="evidence" value="ECO:0007669"/>
    <property type="project" value="UniProtKB-SubCell"/>
</dbReference>
<evidence type="ECO:0000256" key="7">
    <source>
        <dbReference type="ARBA" id="ARBA00012560"/>
    </source>
</evidence>
<organism evidence="22 23">
    <name type="scientific">Arabidopsis arenosa</name>
    <name type="common">Sand rock-cress</name>
    <name type="synonym">Cardaminopsis arenosa</name>
    <dbReference type="NCBI Taxonomy" id="38785"/>
    <lineage>
        <taxon>Eukaryota</taxon>
        <taxon>Viridiplantae</taxon>
        <taxon>Streptophyta</taxon>
        <taxon>Embryophyta</taxon>
        <taxon>Tracheophyta</taxon>
        <taxon>Spermatophyta</taxon>
        <taxon>Magnoliopsida</taxon>
        <taxon>eudicotyledons</taxon>
        <taxon>Gunneridae</taxon>
        <taxon>Pentapetalae</taxon>
        <taxon>rosids</taxon>
        <taxon>malvids</taxon>
        <taxon>Brassicales</taxon>
        <taxon>Brassicaceae</taxon>
        <taxon>Camelineae</taxon>
        <taxon>Arabidopsis</taxon>
    </lineage>
</organism>
<keyword evidence="14" id="KW-0934">Plastid</keyword>
<keyword evidence="14" id="KW-0035">Amyloplast</keyword>
<comment type="subcellular location">
    <subcellularLocation>
        <location evidence="2">Cell membrane</location>
        <topology evidence="2">Lipid-anchor</topology>
    </subcellularLocation>
    <subcellularLocation>
        <location evidence="3">Membrane</location>
        <location evidence="3">Caveola</location>
    </subcellularLocation>
    <subcellularLocation>
        <location evidence="4">Plastid</location>
        <location evidence="4">Amyloplast</location>
    </subcellularLocation>
</comment>
<protein>
    <recommendedName>
        <fullName evidence="7 20">4-alpha-glucanotransferase</fullName>
        <ecNumber evidence="7 20">2.4.1.25</ecNumber>
    </recommendedName>
    <alternativeName>
        <fullName evidence="18 20">Amylomaltase</fullName>
    </alternativeName>
    <alternativeName>
        <fullName evidence="19 20">Disproportionating enzyme</fullName>
    </alternativeName>
</protein>
<evidence type="ECO:0000256" key="3">
    <source>
        <dbReference type="ARBA" id="ARBA00004345"/>
    </source>
</evidence>
<dbReference type="Gene3D" id="3.20.20.80">
    <property type="entry name" value="Glycosidases"/>
    <property type="match status" value="1"/>
</dbReference>
<dbReference type="FunFam" id="3.30.479.30:FF:000015">
    <property type="entry name" value="Flotillin-like protein 2"/>
    <property type="match status" value="1"/>
</dbReference>
<evidence type="ECO:0000256" key="6">
    <source>
        <dbReference type="ARBA" id="ARBA00007161"/>
    </source>
</evidence>
<dbReference type="GO" id="GO:0004134">
    <property type="term" value="F:4-alpha-glucanotransferase activity"/>
    <property type="evidence" value="ECO:0007669"/>
    <property type="project" value="UniProtKB-EC"/>
</dbReference>
<evidence type="ECO:0000256" key="14">
    <source>
        <dbReference type="ARBA" id="ARBA00023234"/>
    </source>
</evidence>
<dbReference type="InterPro" id="IPR001107">
    <property type="entry name" value="Band_7"/>
</dbReference>
<evidence type="ECO:0000259" key="21">
    <source>
        <dbReference type="Pfam" id="PF01145"/>
    </source>
</evidence>